<feature type="transmembrane region" description="Helical" evidence="7">
    <location>
        <begin position="152"/>
        <end position="182"/>
    </location>
</feature>
<feature type="region of interest" description="Disordered" evidence="6">
    <location>
        <begin position="54"/>
        <end position="87"/>
    </location>
</feature>
<name>A0A0D3IE98_EMIH1</name>
<dbReference type="KEGG" id="ehx:EMIHUDRAFT_432908"/>
<evidence type="ECO:0000256" key="4">
    <source>
        <dbReference type="ARBA" id="ARBA00022989"/>
    </source>
</evidence>
<evidence type="ECO:0000256" key="7">
    <source>
        <dbReference type="SAM" id="Phobius"/>
    </source>
</evidence>
<evidence type="ECO:0000313" key="8">
    <source>
        <dbReference type="EnsemblProtists" id="EOD09583"/>
    </source>
</evidence>
<feature type="compositionally biased region" description="Basic and acidic residues" evidence="6">
    <location>
        <begin position="76"/>
        <end position="85"/>
    </location>
</feature>
<dbReference type="InterPro" id="IPR000802">
    <property type="entry name" value="Arsenical_pump_ArsB"/>
</dbReference>
<feature type="transmembrane region" description="Helical" evidence="7">
    <location>
        <begin position="119"/>
        <end position="140"/>
    </location>
</feature>
<evidence type="ECO:0000313" key="9">
    <source>
        <dbReference type="Proteomes" id="UP000013827"/>
    </source>
</evidence>
<dbReference type="PANTHER" id="PTHR43302:SF5">
    <property type="entry name" value="TRANSPORTER ARSB-RELATED"/>
    <property type="match status" value="1"/>
</dbReference>
<feature type="transmembrane region" description="Helical" evidence="7">
    <location>
        <begin position="289"/>
        <end position="307"/>
    </location>
</feature>
<feature type="transmembrane region" description="Helical" evidence="7">
    <location>
        <begin position="188"/>
        <end position="213"/>
    </location>
</feature>
<evidence type="ECO:0008006" key="10">
    <source>
        <dbReference type="Google" id="ProtNLM"/>
    </source>
</evidence>
<proteinExistence type="predicted"/>
<evidence type="ECO:0000256" key="2">
    <source>
        <dbReference type="ARBA" id="ARBA00022475"/>
    </source>
</evidence>
<sequence length="310" mass="32794">MCQLLALPEVPFLFSQFFAGNIWAVTLVTGNPTNVLLAEDLGDTFVSFAARMGVPGGQDSEGDGDGERSSLGSRHHSPEGERGSARDGTFTRTGVFCLVRVLTATLICALESVHGLPVYLVVLIMGACSIVVDGLIDAAFVADTLRHMPWELFSFVTGFLVLAEAMSVTGISLALASVFLPLAHTKSVAYVSGFVTMLFCNLFETLPATLIVFKMIDSVPQWKPAAIAAAGVHGAGFRAARRAALSAVIFGSNFGANTACIGSLGGLMMRRLAAMQGVVVTNGMLLRQGIPVMIPTMFVACWVLVNWSEV</sequence>
<organism evidence="8 9">
    <name type="scientific">Emiliania huxleyi (strain CCMP1516)</name>
    <dbReference type="NCBI Taxonomy" id="280463"/>
    <lineage>
        <taxon>Eukaryota</taxon>
        <taxon>Haptista</taxon>
        <taxon>Haptophyta</taxon>
        <taxon>Prymnesiophyceae</taxon>
        <taxon>Isochrysidales</taxon>
        <taxon>Noelaerhabdaceae</taxon>
        <taxon>Emiliania</taxon>
    </lineage>
</organism>
<comment type="subcellular location">
    <subcellularLocation>
        <location evidence="1">Cell membrane</location>
        <topology evidence="1">Multi-pass membrane protein</topology>
    </subcellularLocation>
</comment>
<accession>A0A0D3IE98</accession>
<evidence type="ECO:0000256" key="3">
    <source>
        <dbReference type="ARBA" id="ARBA00022692"/>
    </source>
</evidence>
<dbReference type="PaxDb" id="2903-EOD09583"/>
<dbReference type="PANTHER" id="PTHR43302">
    <property type="entry name" value="TRANSPORTER ARSB-RELATED"/>
    <property type="match status" value="1"/>
</dbReference>
<dbReference type="AlphaFoldDB" id="A0A0D3IE98"/>
<dbReference type="RefSeq" id="XP_005762012.1">
    <property type="nucleotide sequence ID" value="XM_005761955.1"/>
</dbReference>
<evidence type="ECO:0000256" key="1">
    <source>
        <dbReference type="ARBA" id="ARBA00004651"/>
    </source>
</evidence>
<feature type="transmembrane region" description="Helical" evidence="7">
    <location>
        <begin position="247"/>
        <end position="269"/>
    </location>
</feature>
<dbReference type="GO" id="GO:0005886">
    <property type="term" value="C:plasma membrane"/>
    <property type="evidence" value="ECO:0007669"/>
    <property type="project" value="UniProtKB-SubCell"/>
</dbReference>
<keyword evidence="9" id="KW-1185">Reference proteome</keyword>
<keyword evidence="3 7" id="KW-0812">Transmembrane</keyword>
<protein>
    <recommendedName>
        <fullName evidence="10">Citrate transporter-like domain-containing protein</fullName>
    </recommendedName>
</protein>
<dbReference type="GeneID" id="17255792"/>
<dbReference type="GO" id="GO:0015105">
    <property type="term" value="F:arsenite transmembrane transporter activity"/>
    <property type="evidence" value="ECO:0007669"/>
    <property type="project" value="InterPro"/>
</dbReference>
<dbReference type="Pfam" id="PF02040">
    <property type="entry name" value="ArsB"/>
    <property type="match status" value="1"/>
</dbReference>
<reference evidence="8" key="2">
    <citation type="submission" date="2024-10" db="UniProtKB">
        <authorList>
            <consortium name="EnsemblProtists"/>
        </authorList>
    </citation>
    <scope>IDENTIFICATION</scope>
</reference>
<dbReference type="EnsemblProtists" id="EOD09583">
    <property type="protein sequence ID" value="EOD09583"/>
    <property type="gene ID" value="EMIHUDRAFT_432908"/>
</dbReference>
<dbReference type="Proteomes" id="UP000013827">
    <property type="component" value="Unassembled WGS sequence"/>
</dbReference>
<keyword evidence="5 7" id="KW-0472">Membrane</keyword>
<dbReference type="HOGENOM" id="CLU_898438_0_0_1"/>
<keyword evidence="2" id="KW-1003">Cell membrane</keyword>
<reference evidence="9" key="1">
    <citation type="journal article" date="2013" name="Nature">
        <title>Pan genome of the phytoplankton Emiliania underpins its global distribution.</title>
        <authorList>
            <person name="Read B.A."/>
            <person name="Kegel J."/>
            <person name="Klute M.J."/>
            <person name="Kuo A."/>
            <person name="Lefebvre S.C."/>
            <person name="Maumus F."/>
            <person name="Mayer C."/>
            <person name="Miller J."/>
            <person name="Monier A."/>
            <person name="Salamov A."/>
            <person name="Young J."/>
            <person name="Aguilar M."/>
            <person name="Claverie J.M."/>
            <person name="Frickenhaus S."/>
            <person name="Gonzalez K."/>
            <person name="Herman E.K."/>
            <person name="Lin Y.C."/>
            <person name="Napier J."/>
            <person name="Ogata H."/>
            <person name="Sarno A.F."/>
            <person name="Shmutz J."/>
            <person name="Schroeder D."/>
            <person name="de Vargas C."/>
            <person name="Verret F."/>
            <person name="von Dassow P."/>
            <person name="Valentin K."/>
            <person name="Van de Peer Y."/>
            <person name="Wheeler G."/>
            <person name="Dacks J.B."/>
            <person name="Delwiche C.F."/>
            <person name="Dyhrman S.T."/>
            <person name="Glockner G."/>
            <person name="John U."/>
            <person name="Richards T."/>
            <person name="Worden A.Z."/>
            <person name="Zhang X."/>
            <person name="Grigoriev I.V."/>
            <person name="Allen A.E."/>
            <person name="Bidle K."/>
            <person name="Borodovsky M."/>
            <person name="Bowler C."/>
            <person name="Brownlee C."/>
            <person name="Cock J.M."/>
            <person name="Elias M."/>
            <person name="Gladyshev V.N."/>
            <person name="Groth M."/>
            <person name="Guda C."/>
            <person name="Hadaegh A."/>
            <person name="Iglesias-Rodriguez M.D."/>
            <person name="Jenkins J."/>
            <person name="Jones B.M."/>
            <person name="Lawson T."/>
            <person name="Leese F."/>
            <person name="Lindquist E."/>
            <person name="Lobanov A."/>
            <person name="Lomsadze A."/>
            <person name="Malik S.B."/>
            <person name="Marsh M.E."/>
            <person name="Mackinder L."/>
            <person name="Mock T."/>
            <person name="Mueller-Roeber B."/>
            <person name="Pagarete A."/>
            <person name="Parker M."/>
            <person name="Probert I."/>
            <person name="Quesneville H."/>
            <person name="Raines C."/>
            <person name="Rensing S.A."/>
            <person name="Riano-Pachon D.M."/>
            <person name="Richier S."/>
            <person name="Rokitta S."/>
            <person name="Shiraiwa Y."/>
            <person name="Soanes D.M."/>
            <person name="van der Giezen M."/>
            <person name="Wahlund T.M."/>
            <person name="Williams B."/>
            <person name="Wilson W."/>
            <person name="Wolfe G."/>
            <person name="Wurch L.L."/>
        </authorList>
    </citation>
    <scope>NUCLEOTIDE SEQUENCE</scope>
</reference>
<keyword evidence="4 7" id="KW-1133">Transmembrane helix</keyword>
<evidence type="ECO:0000256" key="5">
    <source>
        <dbReference type="ARBA" id="ARBA00023136"/>
    </source>
</evidence>
<evidence type="ECO:0000256" key="6">
    <source>
        <dbReference type="SAM" id="MobiDB-lite"/>
    </source>
</evidence>